<reference evidence="1" key="1">
    <citation type="submission" date="2018-05" db="EMBL/GenBank/DDBJ databases">
        <authorList>
            <person name="Lanie J.A."/>
            <person name="Ng W.-L."/>
            <person name="Kazmierczak K.M."/>
            <person name="Andrzejewski T.M."/>
            <person name="Davidsen T.M."/>
            <person name="Wayne K.J."/>
            <person name="Tettelin H."/>
            <person name="Glass J.I."/>
            <person name="Rusch D."/>
            <person name="Podicherti R."/>
            <person name="Tsui H.-C.T."/>
            <person name="Winkler M.E."/>
        </authorList>
    </citation>
    <scope>NUCLEOTIDE SEQUENCE</scope>
</reference>
<dbReference type="CDD" id="cd16325">
    <property type="entry name" value="LolA"/>
    <property type="match status" value="1"/>
</dbReference>
<sequence>MKSILLSSIVLICSFLSSSSLEKEQFLDFFSSNNFFSASLQQKTVKNNQERIISGSLLADRKLGRFKLSYDYPFNELIVSNGEELYIYDEELDQLDIHPVENLLKETPIGLLTLNRQDLKDSFIFEDCLKIKTKISCKVRFNNFSSQIDWVKIKIKNKDLTGFVYKDAFGQVISIDFDNISYQEINDKEFSFEAPSGIDVVRHKSILE</sequence>
<dbReference type="PANTHER" id="PTHR35869:SF1">
    <property type="entry name" value="OUTER-MEMBRANE LIPOPROTEIN CARRIER PROTEIN"/>
    <property type="match status" value="1"/>
</dbReference>
<dbReference type="InterPro" id="IPR029046">
    <property type="entry name" value="LolA/LolB/LppX"/>
</dbReference>
<name>A0A382I9F4_9ZZZZ</name>
<dbReference type="AlphaFoldDB" id="A0A382I9F4"/>
<evidence type="ECO:0008006" key="2">
    <source>
        <dbReference type="Google" id="ProtNLM"/>
    </source>
</evidence>
<dbReference type="PANTHER" id="PTHR35869">
    <property type="entry name" value="OUTER-MEMBRANE LIPOPROTEIN CARRIER PROTEIN"/>
    <property type="match status" value="1"/>
</dbReference>
<organism evidence="1">
    <name type="scientific">marine metagenome</name>
    <dbReference type="NCBI Taxonomy" id="408172"/>
    <lineage>
        <taxon>unclassified sequences</taxon>
        <taxon>metagenomes</taxon>
        <taxon>ecological metagenomes</taxon>
    </lineage>
</organism>
<dbReference type="EMBL" id="UINC01065957">
    <property type="protein sequence ID" value="SVB96148.1"/>
    <property type="molecule type" value="Genomic_DNA"/>
</dbReference>
<proteinExistence type="predicted"/>
<dbReference type="Gene3D" id="2.50.20.10">
    <property type="entry name" value="Lipoprotein localisation LolA/LolB/LppX"/>
    <property type="match status" value="1"/>
</dbReference>
<gene>
    <name evidence="1" type="ORF">METZ01_LOCUS249002</name>
</gene>
<accession>A0A382I9F4</accession>
<dbReference type="SUPFAM" id="SSF89392">
    <property type="entry name" value="Prokaryotic lipoproteins and lipoprotein localization factors"/>
    <property type="match status" value="1"/>
</dbReference>
<dbReference type="Pfam" id="PF03548">
    <property type="entry name" value="LolA"/>
    <property type="match status" value="1"/>
</dbReference>
<evidence type="ECO:0000313" key="1">
    <source>
        <dbReference type="EMBL" id="SVB96148.1"/>
    </source>
</evidence>
<dbReference type="InterPro" id="IPR004564">
    <property type="entry name" value="OM_lipoprot_carrier_LolA-like"/>
</dbReference>
<protein>
    <recommendedName>
        <fullName evidence="2">Outer-membrane lipoprotein carrier protein</fullName>
    </recommendedName>
</protein>